<evidence type="ECO:0000313" key="6">
    <source>
        <dbReference type="EMBL" id="KAA3680540.1"/>
    </source>
</evidence>
<dbReference type="EMBL" id="QNGE01000414">
    <property type="protein sequence ID" value="KAA3680540.1"/>
    <property type="molecule type" value="Genomic_DNA"/>
</dbReference>
<evidence type="ECO:0000256" key="3">
    <source>
        <dbReference type="ARBA" id="ARBA00022833"/>
    </source>
</evidence>
<name>A0A5J4NZC9_9TREM</name>
<proteinExistence type="predicted"/>
<evidence type="ECO:0008006" key="8">
    <source>
        <dbReference type="Google" id="ProtNLM"/>
    </source>
</evidence>
<dbReference type="Gene3D" id="3.30.40.100">
    <property type="match status" value="1"/>
</dbReference>
<dbReference type="Gene3D" id="2.30.30.140">
    <property type="match status" value="1"/>
</dbReference>
<comment type="caution">
    <text evidence="6">The sequence shown here is derived from an EMBL/GenBank/DDBJ whole genome shotgun (WGS) entry which is preliminary data.</text>
</comment>
<keyword evidence="7" id="KW-1185">Reference proteome</keyword>
<evidence type="ECO:0000256" key="1">
    <source>
        <dbReference type="ARBA" id="ARBA00022723"/>
    </source>
</evidence>
<reference evidence="6 7" key="1">
    <citation type="journal article" date="2019" name="Gigascience">
        <title>Whole-genome sequence of the oriental lung fluke Paragonimus westermani.</title>
        <authorList>
            <person name="Oey H."/>
            <person name="Zakrzewski M."/>
            <person name="Narain K."/>
            <person name="Devi K.R."/>
            <person name="Agatsuma T."/>
            <person name="Nawaratna S."/>
            <person name="Gobert G.N."/>
            <person name="Jones M.K."/>
            <person name="Ragan M.A."/>
            <person name="McManus D.P."/>
            <person name="Krause L."/>
        </authorList>
    </citation>
    <scope>NUCLEOTIDE SEQUENCE [LARGE SCALE GENOMIC DNA]</scope>
    <source>
        <strain evidence="6 7">IND2009</strain>
    </source>
</reference>
<feature type="domain" description="PWWP" evidence="4">
    <location>
        <begin position="178"/>
        <end position="246"/>
    </location>
</feature>
<keyword evidence="1" id="KW-0479">Metal-binding</keyword>
<dbReference type="PANTHER" id="PTHR15999">
    <property type="entry name" value="ZINC FINGER CW-TYPE PWWP DOMAIN PROTEIN 1"/>
    <property type="match status" value="1"/>
</dbReference>
<keyword evidence="2" id="KW-0863">Zinc-finger</keyword>
<sequence length="526" mass="60230">ATSGLQFDLLVDEVLRKIEKLTTKELAWRYFPELHYWLQVNAGVPRNPSHFKNSKSTNEFREASRVLRQLAHEMKRRRTIGNYSAAHFSGLSNISSSCDSPDLPGTWVECSLCKKWRYLPHVHDPSQIVVDWHCGFPQDATDTTGLERVSLIQTACDRPQSPLPDVQEDDCIFTEFAVGSIVWAKLQGYPEWPAMVYYNEDGRYAEYDVNTRDVVHYHVVFLDPTRSTISRVHATKLRRFTPPAEGYMDKVCLRFRKHVAAAVQEAQNALLLPIQERIKVYGYDFYAKAQNSEKIRKSRRRCNGAFLPDRTLDSTVCFNDTRRKMCSNSAFTQTEVPVKPVSSKSLPRLTSKSTVSSSLEPVIFPEQDECIRKTSNVKSSQPTQWESSTKLRILPNFVKSPPRRDSSAFDSASHSLTNSPSFLRSADKTYFDWFHGVTPPISGSNELSPMGTNSVELLHDFQDHTETRPRSNTLQKLMWLAFDDLQVYSPYIGMRKSNKNVPFFSVSSSKTWEIHRVPFHLQLIPS</sequence>
<dbReference type="Proteomes" id="UP000324629">
    <property type="component" value="Unassembled WGS sequence"/>
</dbReference>
<dbReference type="InterPro" id="IPR011124">
    <property type="entry name" value="Znf_CW"/>
</dbReference>
<dbReference type="Pfam" id="PF00855">
    <property type="entry name" value="PWWP"/>
    <property type="match status" value="1"/>
</dbReference>
<dbReference type="GO" id="GO:0005634">
    <property type="term" value="C:nucleus"/>
    <property type="evidence" value="ECO:0007669"/>
    <property type="project" value="TreeGrafter"/>
</dbReference>
<dbReference type="GO" id="GO:0008270">
    <property type="term" value="F:zinc ion binding"/>
    <property type="evidence" value="ECO:0007669"/>
    <property type="project" value="UniProtKB-KW"/>
</dbReference>
<evidence type="ECO:0000259" key="4">
    <source>
        <dbReference type="PROSITE" id="PS50812"/>
    </source>
</evidence>
<keyword evidence="3" id="KW-0862">Zinc</keyword>
<dbReference type="AlphaFoldDB" id="A0A5J4NZC9"/>
<dbReference type="PROSITE" id="PS50812">
    <property type="entry name" value="PWWP"/>
    <property type="match status" value="1"/>
</dbReference>
<dbReference type="SMART" id="SM00293">
    <property type="entry name" value="PWWP"/>
    <property type="match status" value="1"/>
</dbReference>
<gene>
    <name evidence="6" type="ORF">DEA37_0009880</name>
</gene>
<dbReference type="PANTHER" id="PTHR15999:SF2">
    <property type="entry name" value="ZINC FINGER CW-TYPE PWWP DOMAIN PROTEIN 1"/>
    <property type="match status" value="1"/>
</dbReference>
<organism evidence="6 7">
    <name type="scientific">Paragonimus westermani</name>
    <dbReference type="NCBI Taxonomy" id="34504"/>
    <lineage>
        <taxon>Eukaryota</taxon>
        <taxon>Metazoa</taxon>
        <taxon>Spiralia</taxon>
        <taxon>Lophotrochozoa</taxon>
        <taxon>Platyhelminthes</taxon>
        <taxon>Trematoda</taxon>
        <taxon>Digenea</taxon>
        <taxon>Plagiorchiida</taxon>
        <taxon>Troglotremata</taxon>
        <taxon>Troglotrematidae</taxon>
        <taxon>Paragonimus</taxon>
    </lineage>
</organism>
<protein>
    <recommendedName>
        <fullName evidence="8">PWWP domain-containing protein</fullName>
    </recommendedName>
</protein>
<accession>A0A5J4NZC9</accession>
<feature type="non-terminal residue" evidence="6">
    <location>
        <position position="1"/>
    </location>
</feature>
<dbReference type="InterPro" id="IPR000313">
    <property type="entry name" value="PWWP_dom"/>
</dbReference>
<dbReference type="SUPFAM" id="SSF63748">
    <property type="entry name" value="Tudor/PWWP/MBT"/>
    <property type="match status" value="1"/>
</dbReference>
<dbReference type="Pfam" id="PF07496">
    <property type="entry name" value="zf-CW"/>
    <property type="match status" value="1"/>
</dbReference>
<feature type="domain" description="CW-type" evidence="5">
    <location>
        <begin position="101"/>
        <end position="164"/>
    </location>
</feature>
<evidence type="ECO:0000313" key="7">
    <source>
        <dbReference type="Proteomes" id="UP000324629"/>
    </source>
</evidence>
<dbReference type="PROSITE" id="PS51050">
    <property type="entry name" value="ZF_CW"/>
    <property type="match status" value="1"/>
</dbReference>
<evidence type="ECO:0000256" key="2">
    <source>
        <dbReference type="ARBA" id="ARBA00022771"/>
    </source>
</evidence>
<dbReference type="InterPro" id="IPR042778">
    <property type="entry name" value="ZCWPW1/ZCWPW2"/>
</dbReference>
<evidence type="ECO:0000259" key="5">
    <source>
        <dbReference type="PROSITE" id="PS51050"/>
    </source>
</evidence>